<sequence length="382" mass="41774">MQTRGDTACRRERWSVRATVDGPIRIRVTSCLLGPHRLFTGLLATSYRTRGPRVTEQAMAIKTRKARYDVQGWLRSFKENVETLGTSRFAGGDVKGICLQETSPPGLSCLFMGTLRGSTLPGRRCLCGGSHDTGWGWAALAAGVRPRIPETALALAAVPPLRTRAVAGINPRLTLSWNLLFQTSPAADRLGQPPKLRLPAQGGQRCVHSRLLTSRRAWTRNTHTHAHPHACAQTLLNEGLLYARVQELATWWGTGQPGPAFTELTAHKEVQADKQAVTTARAECRERAAQVFMLTLGDKGGRQGGRVERANLRVRSNGRGPTRGRNKIPGKRPLKTAQDLCICLALRSVPQMLQGPGKRVEEGRRYGGFPRAPGAVLLQRGT</sequence>
<dbReference type="AlphaFoldDB" id="A0A5N4CWT2"/>
<gene>
    <name evidence="2" type="ORF">Cadr_000024030</name>
</gene>
<evidence type="ECO:0000256" key="1">
    <source>
        <dbReference type="SAM" id="MobiDB-lite"/>
    </source>
</evidence>
<name>A0A5N4CWT2_CAMDR</name>
<dbReference type="EMBL" id="JWIN03000018">
    <property type="protein sequence ID" value="KAB1263301.1"/>
    <property type="molecule type" value="Genomic_DNA"/>
</dbReference>
<feature type="region of interest" description="Disordered" evidence="1">
    <location>
        <begin position="355"/>
        <end position="382"/>
    </location>
</feature>
<dbReference type="Proteomes" id="UP000299084">
    <property type="component" value="Unassembled WGS sequence"/>
</dbReference>
<accession>A0A5N4CWT2</accession>
<reference evidence="2 3" key="1">
    <citation type="journal article" date="2019" name="Mol. Ecol. Resour.">
        <title>Improving Illumina assemblies with Hi-C and long reads: an example with the North African dromedary.</title>
        <authorList>
            <person name="Elbers J.P."/>
            <person name="Rogers M.F."/>
            <person name="Perelman P.L."/>
            <person name="Proskuryakova A.A."/>
            <person name="Serdyukova N.A."/>
            <person name="Johnson W.E."/>
            <person name="Horin P."/>
            <person name="Corander J."/>
            <person name="Murphy D."/>
            <person name="Burger P.A."/>
        </authorList>
    </citation>
    <scope>NUCLEOTIDE SEQUENCE [LARGE SCALE GENOMIC DNA]</scope>
    <source>
        <strain evidence="2">Drom800</strain>
        <tissue evidence="2">Blood</tissue>
    </source>
</reference>
<proteinExistence type="predicted"/>
<evidence type="ECO:0000313" key="2">
    <source>
        <dbReference type="EMBL" id="KAB1263301.1"/>
    </source>
</evidence>
<evidence type="ECO:0000313" key="3">
    <source>
        <dbReference type="Proteomes" id="UP000299084"/>
    </source>
</evidence>
<protein>
    <submittedName>
        <fullName evidence="2">Uncharacterized protein</fullName>
    </submittedName>
</protein>
<organism evidence="2 3">
    <name type="scientific">Camelus dromedarius</name>
    <name type="common">Dromedary</name>
    <name type="synonym">Arabian camel</name>
    <dbReference type="NCBI Taxonomy" id="9838"/>
    <lineage>
        <taxon>Eukaryota</taxon>
        <taxon>Metazoa</taxon>
        <taxon>Chordata</taxon>
        <taxon>Craniata</taxon>
        <taxon>Vertebrata</taxon>
        <taxon>Euteleostomi</taxon>
        <taxon>Mammalia</taxon>
        <taxon>Eutheria</taxon>
        <taxon>Laurasiatheria</taxon>
        <taxon>Artiodactyla</taxon>
        <taxon>Tylopoda</taxon>
        <taxon>Camelidae</taxon>
        <taxon>Camelus</taxon>
    </lineage>
</organism>
<keyword evidence="3" id="KW-1185">Reference proteome</keyword>
<comment type="caution">
    <text evidence="2">The sequence shown here is derived from an EMBL/GenBank/DDBJ whole genome shotgun (WGS) entry which is preliminary data.</text>
</comment>